<feature type="compositionally biased region" description="Low complexity" evidence="1">
    <location>
        <begin position="321"/>
        <end position="333"/>
    </location>
</feature>
<evidence type="ECO:0000313" key="3">
    <source>
        <dbReference type="EMBL" id="KAH0542432.1"/>
    </source>
</evidence>
<name>A0A9P8L4Z8_9PEZI</name>
<feature type="domain" description="Sld7 C-terminal" evidence="2">
    <location>
        <begin position="403"/>
        <end position="493"/>
    </location>
</feature>
<sequence length="598" mass="64642">MTRSRQVWSGDIALDNCSTSLQGKRVLLPQNAELTFLSYVAPSRIPLHLVASPSLDVWTGSEATESWFHNFFLNCSGAYECDGGGDESTAWYNTHQGQPDIGVLLRVGDGEDLDSRAPCPKITEVLLYGILSEVENAGQLPTPPASSSPAPLAAADRDSTSDVPATAVVKQLKIYALLLSSELAYSEAQTATTTRLSAGIPTAAEAIPDAPGEPGVIDAQFLPPLFHPRHRTQPPLKRRRAETLFEDATEKVRKARRSGGEGISQAMADVAGSGYASFPPVIKKAETRSLGPELLDDPGRNLANSGRSSREGSVGTKPHSSDSGRNWSSRSGSPYPLNVARSKEGKETDQIRTASRRNTLNDTKRSSLSLFSSTVTGDGEYQISQTVVLEPLDLPEAQKTIEMRNKESLSRIVMAGMRIYGLQQQKKANRLRDASEGPISIDNHTPLEIDEYKHVYHQTFKGACFAFRRHIAATPLKHDCMRDVVDKLLAVFCSDPLVVNKSEDGNTPAAFGQDGAEKSPFAPESGQRRSKTTSSGNAEISTPRVRRRFADRSGGEPPLTLLSAVGAESPLMKRNASVAGNMAAVAPLHQETLKRQSI</sequence>
<comment type="caution">
    <text evidence="3">The sequence shown here is derived from an EMBL/GenBank/DDBJ whole genome shotgun (WGS) entry which is preliminary data.</text>
</comment>
<evidence type="ECO:0000313" key="4">
    <source>
        <dbReference type="Proteomes" id="UP000698800"/>
    </source>
</evidence>
<dbReference type="Pfam" id="PF18596">
    <property type="entry name" value="Sld7_C"/>
    <property type="match status" value="1"/>
</dbReference>
<dbReference type="EMBL" id="JAGHQL010000054">
    <property type="protein sequence ID" value="KAH0542432.1"/>
    <property type="molecule type" value="Genomic_DNA"/>
</dbReference>
<gene>
    <name evidence="3" type="ORF">FGG08_003187</name>
</gene>
<dbReference type="OrthoDB" id="4205424at2759"/>
<dbReference type="AlphaFoldDB" id="A0A9P8L4Z8"/>
<proteinExistence type="predicted"/>
<feature type="compositionally biased region" description="Basic and acidic residues" evidence="1">
    <location>
        <begin position="341"/>
        <end position="350"/>
    </location>
</feature>
<keyword evidence="4" id="KW-1185">Reference proteome</keyword>
<dbReference type="Proteomes" id="UP000698800">
    <property type="component" value="Unassembled WGS sequence"/>
</dbReference>
<feature type="region of interest" description="Disordered" evidence="1">
    <location>
        <begin position="139"/>
        <end position="160"/>
    </location>
</feature>
<evidence type="ECO:0000256" key="1">
    <source>
        <dbReference type="SAM" id="MobiDB-lite"/>
    </source>
</evidence>
<feature type="region of interest" description="Disordered" evidence="1">
    <location>
        <begin position="503"/>
        <end position="561"/>
    </location>
</feature>
<feature type="region of interest" description="Disordered" evidence="1">
    <location>
        <begin position="289"/>
        <end position="365"/>
    </location>
</feature>
<evidence type="ECO:0000259" key="2">
    <source>
        <dbReference type="Pfam" id="PF18596"/>
    </source>
</evidence>
<feature type="compositionally biased region" description="Polar residues" evidence="1">
    <location>
        <begin position="351"/>
        <end position="365"/>
    </location>
</feature>
<reference evidence="3" key="1">
    <citation type="submission" date="2021-03" db="EMBL/GenBank/DDBJ databases">
        <title>Comparative genomics and phylogenomic investigation of the class Geoglossomycetes provide insights into ecological specialization and systematics.</title>
        <authorList>
            <person name="Melie T."/>
            <person name="Pirro S."/>
            <person name="Miller A.N."/>
            <person name="Quandt A."/>
        </authorList>
    </citation>
    <scope>NUCLEOTIDE SEQUENCE</scope>
    <source>
        <strain evidence="3">GBOQ0MN5Z8</strain>
    </source>
</reference>
<organism evidence="3 4">
    <name type="scientific">Glutinoglossum americanum</name>
    <dbReference type="NCBI Taxonomy" id="1670608"/>
    <lineage>
        <taxon>Eukaryota</taxon>
        <taxon>Fungi</taxon>
        <taxon>Dikarya</taxon>
        <taxon>Ascomycota</taxon>
        <taxon>Pezizomycotina</taxon>
        <taxon>Geoglossomycetes</taxon>
        <taxon>Geoglossales</taxon>
        <taxon>Geoglossaceae</taxon>
        <taxon>Glutinoglossum</taxon>
    </lineage>
</organism>
<protein>
    <recommendedName>
        <fullName evidence="2">Sld7 C-terminal domain-containing protein</fullName>
    </recommendedName>
</protein>
<dbReference type="InterPro" id="IPR041260">
    <property type="entry name" value="Sld7_C"/>
</dbReference>
<accession>A0A9P8L4Z8</accession>